<dbReference type="AlphaFoldDB" id="A0A2S4KP38"/>
<evidence type="ECO:0000313" key="3">
    <source>
        <dbReference type="Proteomes" id="UP000237481"/>
    </source>
</evidence>
<dbReference type="EMBL" id="PKSG01000930">
    <property type="protein sequence ID" value="POR31957.1"/>
    <property type="molecule type" value="Genomic_DNA"/>
</dbReference>
<protein>
    <submittedName>
        <fullName evidence="2">Lysine N-acyltransferase C17G9.06c</fullName>
    </submittedName>
</protein>
<dbReference type="STRING" id="94208.A0A2S4KP38"/>
<name>A0A2S4KP38_9HYPO</name>
<proteinExistence type="predicted"/>
<keyword evidence="2" id="KW-0808">Transferase</keyword>
<accession>A0A2S4KP38</accession>
<dbReference type="OrthoDB" id="4250781at2759"/>
<evidence type="ECO:0000256" key="1">
    <source>
        <dbReference type="SAM" id="MobiDB-lite"/>
    </source>
</evidence>
<evidence type="ECO:0000313" key="2">
    <source>
        <dbReference type="EMBL" id="POR31957.1"/>
    </source>
</evidence>
<dbReference type="GO" id="GO:0016746">
    <property type="term" value="F:acyltransferase activity"/>
    <property type="evidence" value="ECO:0007669"/>
    <property type="project" value="UniProtKB-KW"/>
</dbReference>
<reference evidence="2 3" key="1">
    <citation type="submission" date="2018-01" db="EMBL/GenBank/DDBJ databases">
        <title>Harnessing the power of phylogenomics to disentangle the directionality and signatures of interkingdom host jumping in the parasitic fungal genus Tolypocladium.</title>
        <authorList>
            <person name="Quandt C.A."/>
            <person name="Patterson W."/>
            <person name="Spatafora J.W."/>
        </authorList>
    </citation>
    <scope>NUCLEOTIDE SEQUENCE [LARGE SCALE GENOMIC DNA]</scope>
    <source>
        <strain evidence="2 3">NRBC 100945</strain>
    </source>
</reference>
<feature type="compositionally biased region" description="Low complexity" evidence="1">
    <location>
        <begin position="35"/>
        <end position="44"/>
    </location>
</feature>
<sequence length="101" mass="10457">MAAPVVQLASLSADDTVIKLPHPYLAEYAVQKTASPSSSSSSPSPSDPPLYRLREKASCAGKPLPGALALANARLAFSEPADLKSSELPPASNNGAWARAR</sequence>
<feature type="region of interest" description="Disordered" evidence="1">
    <location>
        <begin position="81"/>
        <end position="101"/>
    </location>
</feature>
<organism evidence="2 3">
    <name type="scientific">Tolypocladium paradoxum</name>
    <dbReference type="NCBI Taxonomy" id="94208"/>
    <lineage>
        <taxon>Eukaryota</taxon>
        <taxon>Fungi</taxon>
        <taxon>Dikarya</taxon>
        <taxon>Ascomycota</taxon>
        <taxon>Pezizomycotina</taxon>
        <taxon>Sordariomycetes</taxon>
        <taxon>Hypocreomycetidae</taxon>
        <taxon>Hypocreales</taxon>
        <taxon>Ophiocordycipitaceae</taxon>
        <taxon>Tolypocladium</taxon>
    </lineage>
</organism>
<feature type="non-terminal residue" evidence="2">
    <location>
        <position position="101"/>
    </location>
</feature>
<comment type="caution">
    <text evidence="2">The sequence shown here is derived from an EMBL/GenBank/DDBJ whole genome shotgun (WGS) entry which is preliminary data.</text>
</comment>
<dbReference type="Proteomes" id="UP000237481">
    <property type="component" value="Unassembled WGS sequence"/>
</dbReference>
<keyword evidence="3" id="KW-1185">Reference proteome</keyword>
<feature type="region of interest" description="Disordered" evidence="1">
    <location>
        <begin position="31"/>
        <end position="52"/>
    </location>
</feature>
<gene>
    <name evidence="2" type="ORF">TPAR_07830</name>
</gene>
<keyword evidence="2" id="KW-0012">Acyltransferase</keyword>